<reference evidence="7 8" key="1">
    <citation type="submission" date="2021-06" db="EMBL/GenBank/DDBJ databases">
        <title>Gemonas diversity in paddy soil.</title>
        <authorList>
            <person name="Liu G."/>
        </authorList>
    </citation>
    <scope>NUCLEOTIDE SEQUENCE [LARGE SCALE GENOMIC DNA]</scope>
    <source>
        <strain evidence="7 8">RG29</strain>
    </source>
</reference>
<keyword evidence="4" id="KW-1133">Transmembrane helix</keyword>
<accession>A0ABX8JHV3</accession>
<keyword evidence="3" id="KW-0732">Signal</keyword>
<keyword evidence="4" id="KW-0472">Membrane</keyword>
<dbReference type="Pfam" id="PF12974">
    <property type="entry name" value="Phosphonate-bd"/>
    <property type="match status" value="1"/>
</dbReference>
<dbReference type="EMBL" id="CP076724">
    <property type="protein sequence ID" value="QWV97199.1"/>
    <property type="molecule type" value="Genomic_DNA"/>
</dbReference>
<evidence type="ECO:0000256" key="1">
    <source>
        <dbReference type="ARBA" id="ARBA00004418"/>
    </source>
</evidence>
<keyword evidence="8" id="KW-1185">Reference proteome</keyword>
<dbReference type="NCBIfam" id="TIGR00229">
    <property type="entry name" value="sensory_box"/>
    <property type="match status" value="1"/>
</dbReference>
<dbReference type="InterPro" id="IPR000700">
    <property type="entry name" value="PAS-assoc_C"/>
</dbReference>
<feature type="domain" description="PAC" evidence="6">
    <location>
        <begin position="425"/>
        <end position="477"/>
    </location>
</feature>
<sequence>MLTGQHPRLRKLTQFLLILVSLSLVPTFMSSAAEPTIRIGVLAHRPKPETAARFLPLARYLQEALPNHEVRLDVYTYTELEAELAAHRLDFVLTNPGHYVQLRHANGMSGVLATMIEDEGGTEIHSFGGVIFARADRTDIRSLGDVKGKRIAVVGTGSLGGYQAQAYELAKTGVRLPADASLVVTGMPHDSAVSVVIDGRADVGMVRTGVLEQMAAEKKVDISRLKILNRKNIPGYPAITSTQLYPQWPFVALPHADQDAARRVAAALLAMKHVVRPNGLHGFAVPADYAPVEELLRELRMPPFEQSPYFTVRDIWARYGKEMAALAIGGLIIAFLGVRLIVTNRKLHESELRYRTVADFTSHWEFWQAPDGTLEYISPACVNVSGYTAEEFYRDPQLLTKILHPGDVAAYEDHVNHIYEDGSPKPIDLRIVRKDGAERWISHSCRSVRSGDGKSLGLRACNHDVSDRQLAQTRLSDKVAELEASMAKVKQLEGIIPICMHCKNIRNDKESWQQLETYISAHTDAMFSHGICPSCRDKYYAT</sequence>
<feature type="transmembrane region" description="Helical" evidence="4">
    <location>
        <begin position="323"/>
        <end position="342"/>
    </location>
</feature>
<gene>
    <name evidence="7" type="ORF">KP005_17935</name>
</gene>
<name>A0ABX8JHV3_9BACT</name>
<evidence type="ECO:0000259" key="6">
    <source>
        <dbReference type="PROSITE" id="PS50113"/>
    </source>
</evidence>
<dbReference type="PANTHER" id="PTHR30024:SF47">
    <property type="entry name" value="TAURINE-BINDING PERIPLASMIC PROTEIN"/>
    <property type="match status" value="1"/>
</dbReference>
<dbReference type="SMART" id="SM00086">
    <property type="entry name" value="PAC"/>
    <property type="match status" value="1"/>
</dbReference>
<dbReference type="PROSITE" id="PS50112">
    <property type="entry name" value="PAS"/>
    <property type="match status" value="1"/>
</dbReference>
<dbReference type="PROSITE" id="PS50113">
    <property type="entry name" value="PAC"/>
    <property type="match status" value="1"/>
</dbReference>
<protein>
    <submittedName>
        <fullName evidence="7">PhnD/SsuA/transferrin family substrate-binding protein</fullName>
    </submittedName>
</protein>
<evidence type="ECO:0000256" key="2">
    <source>
        <dbReference type="ARBA" id="ARBA00010742"/>
    </source>
</evidence>
<comment type="similarity">
    <text evidence="2">Belongs to the bacterial solute-binding protein SsuA/TauA family.</text>
</comment>
<evidence type="ECO:0000256" key="3">
    <source>
        <dbReference type="ARBA" id="ARBA00022729"/>
    </source>
</evidence>
<dbReference type="InterPro" id="IPR013655">
    <property type="entry name" value="PAS_fold_3"/>
</dbReference>
<dbReference type="Proteomes" id="UP000683493">
    <property type="component" value="Chromosome"/>
</dbReference>
<dbReference type="Pfam" id="PF08447">
    <property type="entry name" value="PAS_3"/>
    <property type="match status" value="1"/>
</dbReference>
<feature type="domain" description="PAS" evidence="5">
    <location>
        <begin position="350"/>
        <end position="422"/>
    </location>
</feature>
<evidence type="ECO:0000256" key="4">
    <source>
        <dbReference type="SAM" id="Phobius"/>
    </source>
</evidence>
<keyword evidence="4" id="KW-0812">Transmembrane</keyword>
<dbReference type="CDD" id="cd00130">
    <property type="entry name" value="PAS"/>
    <property type="match status" value="1"/>
</dbReference>
<evidence type="ECO:0000313" key="7">
    <source>
        <dbReference type="EMBL" id="QWV97199.1"/>
    </source>
</evidence>
<organism evidence="7 8">
    <name type="scientific">Geomonas diazotrophica</name>
    <dbReference type="NCBI Taxonomy" id="2843197"/>
    <lineage>
        <taxon>Bacteria</taxon>
        <taxon>Pseudomonadati</taxon>
        <taxon>Thermodesulfobacteriota</taxon>
        <taxon>Desulfuromonadia</taxon>
        <taxon>Geobacterales</taxon>
        <taxon>Geobacteraceae</taxon>
        <taxon>Geomonas</taxon>
    </lineage>
</organism>
<dbReference type="InterPro" id="IPR000014">
    <property type="entry name" value="PAS"/>
</dbReference>
<proteinExistence type="inferred from homology"/>
<dbReference type="PANTHER" id="PTHR30024">
    <property type="entry name" value="ALIPHATIC SULFONATES-BINDING PROTEIN-RELATED"/>
    <property type="match status" value="1"/>
</dbReference>
<comment type="subcellular location">
    <subcellularLocation>
        <location evidence="1">Periplasm</location>
    </subcellularLocation>
</comment>
<dbReference type="InterPro" id="IPR001610">
    <property type="entry name" value="PAC"/>
</dbReference>
<evidence type="ECO:0000313" key="8">
    <source>
        <dbReference type="Proteomes" id="UP000683493"/>
    </source>
</evidence>
<evidence type="ECO:0000259" key="5">
    <source>
        <dbReference type="PROSITE" id="PS50112"/>
    </source>
</evidence>